<reference evidence="3 4" key="1">
    <citation type="submission" date="2024-09" db="EMBL/GenBank/DDBJ databases">
        <title>Itraconazole resistance in Madurella fahalii resulting from another homologue of gene encoding cytochrome P450 14-alpha sterol demethylase (CYP51).</title>
        <authorList>
            <person name="Yoshioka I."/>
            <person name="Fahal A.H."/>
            <person name="Kaneko S."/>
            <person name="Yaguchi T."/>
        </authorList>
    </citation>
    <scope>NUCLEOTIDE SEQUENCE [LARGE SCALE GENOMIC DNA]</scope>
    <source>
        <strain evidence="3 4">IFM 68171</strain>
    </source>
</reference>
<evidence type="ECO:0000256" key="1">
    <source>
        <dbReference type="SAM" id="Phobius"/>
    </source>
</evidence>
<comment type="caution">
    <text evidence="3">The sequence shown here is derived from an EMBL/GenBank/DDBJ whole genome shotgun (WGS) entry which is preliminary data.</text>
</comment>
<evidence type="ECO:0000313" key="4">
    <source>
        <dbReference type="Proteomes" id="UP001628179"/>
    </source>
</evidence>
<feature type="domain" description="Aminoglycoside phosphotransferase" evidence="2">
    <location>
        <begin position="55"/>
        <end position="308"/>
    </location>
</feature>
<dbReference type="InterPro" id="IPR011009">
    <property type="entry name" value="Kinase-like_dom_sf"/>
</dbReference>
<dbReference type="InterPro" id="IPR051678">
    <property type="entry name" value="AGP_Transferase"/>
</dbReference>
<evidence type="ECO:0000313" key="3">
    <source>
        <dbReference type="EMBL" id="GAB1312003.1"/>
    </source>
</evidence>
<sequence>MATASRGPQQLKDRVVQSRIHRERDRFIASIPEDRVLALASSYRDATPCEFFSPPKRGSYNVCYFVQFPDQVKWVVRVPLSPCLALGARSKLESEVATMQLVASKTTIPIPLLIAYALSDNPEPLSSFLILEFIDGQKLDLRKVRDLTEEQQTNLYTSLADIYIQLRRLEFPSIGCLVLDSGDAQVGKRTISLDINMQELEGLQPSEIQASYYTSDGRLISASQYVAMLLEISDNAFAKGRSSVPDREAGCDTLYHLHLFHEFAKKWVDPSLDQGPFVMVHGDLEPYNLIVSDSMSIISVLDWEWSRVVPRQFFIPPLWLDFFDTTMLAYKVFYDAYLEKFERLLAIVRTRELERFGKPLLADEWAAAKQNSGFLVANALENWTDMDWFAHRYVNRRWFRGQDEKGLKDRVEAFMNEDPARQALITAKLDEGRAYQADVERLKKGSDAASPLVALKHTWTRLPGVTWGAIAAVLFAGTYWVGNRIVRFHFRRHN</sequence>
<dbReference type="PANTHER" id="PTHR21310:SF37">
    <property type="entry name" value="AMINOGLYCOSIDE PHOSPHOTRANSFERASE DOMAIN-CONTAINING PROTEIN"/>
    <property type="match status" value="1"/>
</dbReference>
<dbReference type="SUPFAM" id="SSF56112">
    <property type="entry name" value="Protein kinase-like (PK-like)"/>
    <property type="match status" value="1"/>
</dbReference>
<dbReference type="Pfam" id="PF01636">
    <property type="entry name" value="APH"/>
    <property type="match status" value="1"/>
</dbReference>
<dbReference type="EMBL" id="BAAFSV010000001">
    <property type="protein sequence ID" value="GAB1312003.1"/>
    <property type="molecule type" value="Genomic_DNA"/>
</dbReference>
<evidence type="ECO:0000259" key="2">
    <source>
        <dbReference type="Pfam" id="PF01636"/>
    </source>
</evidence>
<feature type="transmembrane region" description="Helical" evidence="1">
    <location>
        <begin position="464"/>
        <end position="482"/>
    </location>
</feature>
<dbReference type="InterPro" id="IPR002575">
    <property type="entry name" value="Aminoglycoside_PTrfase"/>
</dbReference>
<dbReference type="GeneID" id="98172958"/>
<proteinExistence type="predicted"/>
<keyword evidence="1" id="KW-0472">Membrane</keyword>
<protein>
    <recommendedName>
        <fullName evidence="2">Aminoglycoside phosphotransferase domain-containing protein</fullName>
    </recommendedName>
</protein>
<dbReference type="RefSeq" id="XP_070913736.1">
    <property type="nucleotide sequence ID" value="XM_071057635.1"/>
</dbReference>
<keyword evidence="4" id="KW-1185">Reference proteome</keyword>
<accession>A0ABQ0G2L7</accession>
<keyword evidence="1" id="KW-1133">Transmembrane helix</keyword>
<keyword evidence="1" id="KW-0812">Transmembrane</keyword>
<organism evidence="3 4">
    <name type="scientific">Madurella fahalii</name>
    <dbReference type="NCBI Taxonomy" id="1157608"/>
    <lineage>
        <taxon>Eukaryota</taxon>
        <taxon>Fungi</taxon>
        <taxon>Dikarya</taxon>
        <taxon>Ascomycota</taxon>
        <taxon>Pezizomycotina</taxon>
        <taxon>Sordariomycetes</taxon>
        <taxon>Sordariomycetidae</taxon>
        <taxon>Sordariales</taxon>
        <taxon>Sordariales incertae sedis</taxon>
        <taxon>Madurella</taxon>
    </lineage>
</organism>
<name>A0ABQ0G2L7_9PEZI</name>
<dbReference type="PANTHER" id="PTHR21310">
    <property type="entry name" value="AMINOGLYCOSIDE PHOSPHOTRANSFERASE-RELATED-RELATED"/>
    <property type="match status" value="1"/>
</dbReference>
<dbReference type="Proteomes" id="UP001628179">
    <property type="component" value="Unassembled WGS sequence"/>
</dbReference>
<dbReference type="Gene3D" id="3.90.1200.10">
    <property type="match status" value="1"/>
</dbReference>
<gene>
    <name evidence="3" type="ORF">MFIFM68171_02213</name>
</gene>